<proteinExistence type="predicted"/>
<keyword evidence="1" id="KW-0812">Transmembrane</keyword>
<dbReference type="KEGG" id="apr:Apre_0745"/>
<name>C7RH12_ANAPD</name>
<feature type="domain" description="Tricorn protease C1" evidence="3">
    <location>
        <begin position="50"/>
        <end position="109"/>
    </location>
</feature>
<keyword evidence="5" id="KW-1185">Reference proteome</keyword>
<evidence type="ECO:0000313" key="4">
    <source>
        <dbReference type="EMBL" id="ACV28773.1"/>
    </source>
</evidence>
<accession>C7RH12</accession>
<dbReference type="SUPFAM" id="SSF52096">
    <property type="entry name" value="ClpP/crotonase"/>
    <property type="match status" value="1"/>
</dbReference>
<keyword evidence="1" id="KW-0472">Membrane</keyword>
<feature type="transmembrane region" description="Helical" evidence="1">
    <location>
        <begin position="6"/>
        <end position="24"/>
    </location>
</feature>
<reference evidence="4 5" key="1">
    <citation type="journal article" date="2009" name="Stand. Genomic Sci.">
        <title>Complete genome sequence of Anaerococcus prevotii type strain (PC1).</title>
        <authorList>
            <person name="Labutti K."/>
            <person name="Pukall R."/>
            <person name="Steenblock K."/>
            <person name="Glavina Del Rio T."/>
            <person name="Tice H."/>
            <person name="Copeland A."/>
            <person name="Cheng J.F."/>
            <person name="Lucas S."/>
            <person name="Chen F."/>
            <person name="Nolan M."/>
            <person name="Bruce D."/>
            <person name="Goodwin L."/>
            <person name="Pitluck S."/>
            <person name="Ivanova N."/>
            <person name="Mavromatis K."/>
            <person name="Ovchinnikova G."/>
            <person name="Pati A."/>
            <person name="Chen A."/>
            <person name="Palaniappan K."/>
            <person name="Land M."/>
            <person name="Hauser L."/>
            <person name="Chang Y.J."/>
            <person name="Jeffries C.D."/>
            <person name="Chain P."/>
            <person name="Saunders E."/>
            <person name="Brettin T."/>
            <person name="Detter J.C."/>
            <person name="Han C."/>
            <person name="Goker M."/>
            <person name="Bristow J."/>
            <person name="Eisen J.A."/>
            <person name="Markowitz V."/>
            <person name="Hugenholtz P."/>
            <person name="Kyrpides N.C."/>
            <person name="Klenk H.P."/>
            <person name="Lapidus A."/>
        </authorList>
    </citation>
    <scope>NUCLEOTIDE SEQUENCE [LARGE SCALE GENOMIC DNA]</scope>
    <source>
        <strain evidence="5">ATCC 9321 / DSM 20548 / JCM 6508 / NCTC 11806 / PC1</strain>
    </source>
</reference>
<dbReference type="GO" id="GO:0006508">
    <property type="term" value="P:proteolysis"/>
    <property type="evidence" value="ECO:0007669"/>
    <property type="project" value="InterPro"/>
</dbReference>
<dbReference type="Pfam" id="PF14684">
    <property type="entry name" value="Tricorn_C1"/>
    <property type="match status" value="1"/>
</dbReference>
<gene>
    <name evidence="4" type="ordered locus">Apre_0745</name>
</gene>
<feature type="domain" description="Tail specific protease" evidence="2">
    <location>
        <begin position="196"/>
        <end position="408"/>
    </location>
</feature>
<dbReference type="eggNOG" id="COG0793">
    <property type="taxonomic scope" value="Bacteria"/>
</dbReference>
<sequence>MKKPSSLIYLFIIIVTFLYTDLIVKKDNSTDIDKIRLKDIQEVNFELDSEDYIEDFNFVYETLKTHYPFFEINKRKNGVDWLSNKKSYEKYISKSKNDKDFFNRMNDILSDLNNAHTNLVPETNGIFMYISYKTMPQNDWRYDISKIYEKDRVRSRYNISNSTVNEFINSNIKNDKGNLDDSDYQNLTTDILIKDKLAYIKINSMLGEKFIGDDREILSDFLCIIKSYPYLIIDIRGNGGGDTRYWQDFLLPRIIDKEYETTVYSFFKNGDLNRKIIKQKGVKKNVNEFLTNRVFNDDVSSIIKDFEYYSKSKIKISPSKDSIRYKGNIYLLVDEGVYSSSETLASFCKETELAKLIGTKTGGDGIGFDPMQIDLPNTGYVLRFANDLGITESGSINEMDQTIPDIRVDINYTYTTKDLIDQDIIKSVIEDAIIY</sequence>
<evidence type="ECO:0000259" key="2">
    <source>
        <dbReference type="Pfam" id="PF03572"/>
    </source>
</evidence>
<evidence type="ECO:0000256" key="1">
    <source>
        <dbReference type="SAM" id="Phobius"/>
    </source>
</evidence>
<organism evidence="4 5">
    <name type="scientific">Anaerococcus prevotii (strain ATCC 9321 / DSM 20548 / JCM 6508 / NCTC 11806 / PC1)</name>
    <name type="common">Peptostreptococcus prevotii</name>
    <name type="synonym">Peptococcus prevotii</name>
    <dbReference type="NCBI Taxonomy" id="525919"/>
    <lineage>
        <taxon>Bacteria</taxon>
        <taxon>Bacillati</taxon>
        <taxon>Bacillota</taxon>
        <taxon>Tissierellia</taxon>
        <taxon>Tissierellales</taxon>
        <taxon>Peptoniphilaceae</taxon>
        <taxon>Anaerococcus</taxon>
    </lineage>
</organism>
<dbReference type="Gene3D" id="3.30.750.44">
    <property type="match status" value="1"/>
</dbReference>
<dbReference type="OrthoDB" id="1653205at2"/>
<protein>
    <submittedName>
        <fullName evidence="4">Peptidase S41</fullName>
    </submittedName>
</protein>
<evidence type="ECO:0000259" key="3">
    <source>
        <dbReference type="Pfam" id="PF14684"/>
    </source>
</evidence>
<dbReference type="InterPro" id="IPR005151">
    <property type="entry name" value="Tail-specific_protease"/>
</dbReference>
<dbReference type="EMBL" id="CP001708">
    <property type="protein sequence ID" value="ACV28773.1"/>
    <property type="molecule type" value="Genomic_DNA"/>
</dbReference>
<dbReference type="RefSeq" id="WP_015777676.1">
    <property type="nucleotide sequence ID" value="NC_013171.1"/>
</dbReference>
<dbReference type="Pfam" id="PF03572">
    <property type="entry name" value="Peptidase_S41"/>
    <property type="match status" value="1"/>
</dbReference>
<dbReference type="InterPro" id="IPR028204">
    <property type="entry name" value="Tricorn_C1"/>
</dbReference>
<dbReference type="STRING" id="525919.Apre_0745"/>
<dbReference type="Gene3D" id="3.90.226.10">
    <property type="entry name" value="2-enoyl-CoA Hydratase, Chain A, domain 1"/>
    <property type="match status" value="1"/>
</dbReference>
<dbReference type="GO" id="GO:0008236">
    <property type="term" value="F:serine-type peptidase activity"/>
    <property type="evidence" value="ECO:0007669"/>
    <property type="project" value="InterPro"/>
</dbReference>
<dbReference type="HOGENOM" id="CLU_040161_0_0_9"/>
<dbReference type="AlphaFoldDB" id="C7RH12"/>
<dbReference type="InterPro" id="IPR029045">
    <property type="entry name" value="ClpP/crotonase-like_dom_sf"/>
</dbReference>
<evidence type="ECO:0000313" key="5">
    <source>
        <dbReference type="Proteomes" id="UP000002294"/>
    </source>
</evidence>
<keyword evidence="1" id="KW-1133">Transmembrane helix</keyword>
<dbReference type="Proteomes" id="UP000002294">
    <property type="component" value="Chromosome"/>
</dbReference>